<dbReference type="eggNOG" id="COG2165">
    <property type="taxonomic scope" value="Bacteria"/>
</dbReference>
<dbReference type="GO" id="GO:0030420">
    <property type="term" value="P:establishment of competence for transformation"/>
    <property type="evidence" value="ECO:0007669"/>
    <property type="project" value="UniProtKB-KW"/>
</dbReference>
<name>K9B513_9STAP</name>
<dbReference type="RefSeq" id="WP_009382535.1">
    <property type="nucleotide sequence ID" value="NZ_AMSQ01000004.1"/>
</dbReference>
<sequence length="143" mass="16714">MRENKAFTLLEMLLVLMVISVMLTITLHLQALINRDQASERQVKHFVSELNYIQAKAIGQQKTIHVTLNPYRDYITLYEQGEREPKRLPLRGGKILPSSNINGLTFTKDGHLKQFGRIDIRFGEQDYGFIFHIERGRFRIVKK</sequence>
<evidence type="ECO:0000256" key="3">
    <source>
        <dbReference type="SAM" id="Phobius"/>
    </source>
</evidence>
<organism evidence="4 5">
    <name type="scientific">Staphylococcus massiliensis S46</name>
    <dbReference type="NCBI Taxonomy" id="1229783"/>
    <lineage>
        <taxon>Bacteria</taxon>
        <taxon>Bacillati</taxon>
        <taxon>Bacillota</taxon>
        <taxon>Bacilli</taxon>
        <taxon>Bacillales</taxon>
        <taxon>Staphylococcaceae</taxon>
        <taxon>Staphylococcus</taxon>
    </lineage>
</organism>
<evidence type="ECO:0000256" key="1">
    <source>
        <dbReference type="ARBA" id="ARBA00004241"/>
    </source>
</evidence>
<evidence type="ECO:0000256" key="2">
    <source>
        <dbReference type="ARBA" id="ARBA00023287"/>
    </source>
</evidence>
<dbReference type="InterPro" id="IPR012902">
    <property type="entry name" value="N_methyl_site"/>
</dbReference>
<dbReference type="STRING" id="1229783.C273_03220"/>
<dbReference type="AlphaFoldDB" id="K9B513"/>
<comment type="caution">
    <text evidence="4">The sequence shown here is derived from an EMBL/GenBank/DDBJ whole genome shotgun (WGS) entry which is preliminary data.</text>
</comment>
<accession>K9B513</accession>
<dbReference type="EMBL" id="AMSQ01000004">
    <property type="protein sequence ID" value="EKU49872.1"/>
    <property type="molecule type" value="Genomic_DNA"/>
</dbReference>
<dbReference type="InterPro" id="IPR045584">
    <property type="entry name" value="Pilin-like"/>
</dbReference>
<evidence type="ECO:0000313" key="4">
    <source>
        <dbReference type="EMBL" id="EKU49872.1"/>
    </source>
</evidence>
<dbReference type="GO" id="GO:0009986">
    <property type="term" value="C:cell surface"/>
    <property type="evidence" value="ECO:0007669"/>
    <property type="project" value="UniProtKB-SubCell"/>
</dbReference>
<protein>
    <submittedName>
        <fullName evidence="4">Prepilin-type N-terminal cleavage/methylation domain-containing protein</fullName>
    </submittedName>
</protein>
<dbReference type="Pfam" id="PF07963">
    <property type="entry name" value="N_methyl"/>
    <property type="match status" value="1"/>
</dbReference>
<dbReference type="Proteomes" id="UP000009885">
    <property type="component" value="Unassembled WGS sequence"/>
</dbReference>
<keyword evidence="3" id="KW-0472">Membrane</keyword>
<keyword evidence="3" id="KW-1133">Transmembrane helix</keyword>
<dbReference type="PATRIC" id="fig|1229783.3.peg.649"/>
<dbReference type="PIRSF" id="PIRSF021292">
    <property type="entry name" value="Competence_ComGD"/>
    <property type="match status" value="1"/>
</dbReference>
<reference evidence="4 5" key="1">
    <citation type="journal article" date="2013" name="Genome Announc.">
        <title>Genome Sequence of Staphylococcus massiliensis Strain S46, Isolated from the Surface of Healthy Human Skin.</title>
        <authorList>
            <person name="Srivastav R."/>
            <person name="Singh A."/>
            <person name="Jangir P.K."/>
            <person name="Kumari C."/>
            <person name="Muduli S."/>
            <person name="Sharma R."/>
        </authorList>
    </citation>
    <scope>NUCLEOTIDE SEQUENCE [LARGE SCALE GENOMIC DNA]</scope>
    <source>
        <strain evidence="4 5">S46</strain>
    </source>
</reference>
<keyword evidence="2" id="KW-0178">Competence</keyword>
<dbReference type="NCBIfam" id="NF040982">
    <property type="entry name" value="ComGD"/>
    <property type="match status" value="1"/>
</dbReference>
<gene>
    <name evidence="4" type="ORF">C273_03220</name>
</gene>
<keyword evidence="3" id="KW-0812">Transmembrane</keyword>
<dbReference type="NCBIfam" id="TIGR02532">
    <property type="entry name" value="IV_pilin_GFxxxE"/>
    <property type="match status" value="1"/>
</dbReference>
<feature type="transmembrane region" description="Helical" evidence="3">
    <location>
        <begin position="12"/>
        <end position="33"/>
    </location>
</feature>
<keyword evidence="5" id="KW-1185">Reference proteome</keyword>
<dbReference type="InterPro" id="IPR016785">
    <property type="entry name" value="ComGD"/>
</dbReference>
<dbReference type="OrthoDB" id="2412425at2"/>
<dbReference type="SUPFAM" id="SSF54523">
    <property type="entry name" value="Pili subunits"/>
    <property type="match status" value="1"/>
</dbReference>
<evidence type="ECO:0000313" key="5">
    <source>
        <dbReference type="Proteomes" id="UP000009885"/>
    </source>
</evidence>
<comment type="subcellular location">
    <subcellularLocation>
        <location evidence="1">Cell surface</location>
    </subcellularLocation>
</comment>
<proteinExistence type="predicted"/>